<proteinExistence type="predicted"/>
<dbReference type="PANTHER" id="PTHR43409">
    <property type="entry name" value="ANAEROBIC MAGNESIUM-PROTOPORPHYRIN IX MONOMETHYL ESTER CYCLASE-RELATED"/>
    <property type="match status" value="1"/>
</dbReference>
<dbReference type="InterPro" id="IPR007197">
    <property type="entry name" value="rSAM"/>
</dbReference>
<name>A0A3B1A3A5_9ZZZZ</name>
<dbReference type="Pfam" id="PF04055">
    <property type="entry name" value="Radical_SAM"/>
    <property type="match status" value="1"/>
</dbReference>
<evidence type="ECO:0000256" key="4">
    <source>
        <dbReference type="ARBA" id="ARBA00022691"/>
    </source>
</evidence>
<evidence type="ECO:0000256" key="2">
    <source>
        <dbReference type="ARBA" id="ARBA00022603"/>
    </source>
</evidence>
<keyword evidence="5" id="KW-0479">Metal-binding</keyword>
<keyword evidence="7" id="KW-0411">Iron-sulfur</keyword>
<dbReference type="AlphaFoldDB" id="A0A3B1A3A5"/>
<dbReference type="SMART" id="SM00729">
    <property type="entry name" value="Elp3"/>
    <property type="match status" value="1"/>
</dbReference>
<dbReference type="InterPro" id="IPR051198">
    <property type="entry name" value="BchE-like"/>
</dbReference>
<accession>A0A3B1A3A5</accession>
<dbReference type="Gene3D" id="3.80.30.20">
    <property type="entry name" value="tm_1862 like domain"/>
    <property type="match status" value="1"/>
</dbReference>
<keyword evidence="3" id="KW-0808">Transferase</keyword>
<evidence type="ECO:0000259" key="9">
    <source>
        <dbReference type="PROSITE" id="PS51918"/>
    </source>
</evidence>
<dbReference type="PANTHER" id="PTHR43409:SF7">
    <property type="entry name" value="BLL1977 PROTEIN"/>
    <property type="match status" value="1"/>
</dbReference>
<sequence>MASHDIVFINPPYERIAAGYEFVKHITNNSPSLGLLHLAAEVRQQGFNPSIIESDIFNLTVEQVAEQVIKQKPKYVGITLFTVGVWGAADIAKRIKTALPETTIIVGGPHISSMGTETIERFKQFDYAVDGEGEKVLTELLEALETGIDLFKVPGLIYRNDFMIRKTPGKPINRVLDELPFPAWDLLPDFPEAYKPAIYDFPRGPAATIAASRGCPFHCKFCDTSTFGSSVRHYSPKIVFKMMKHLNEKYGVKHIAFVDDLFLASKVRVKELCEMILENGLEMSWSCTARVDTVKPDILGLMKQAGCWEISFGLETGSNDLLKKMDKKAEVEKSEQAVKWTAAAGIRTKGLFMLGFPGEDEHTIQQTKDFIRKIPMTIMNLTKFTPYPGSPIYREIYGTNIRDDHWEKMNGMNFVWAPEGISVKDLDQHYQQILKAFYKRPQIGHYYLKLTLQYPNHFMRLLRFGLGFLNAKLISLLSGRGGLLVKEAPHLDHTD</sequence>
<comment type="cofactor">
    <cofactor evidence="1">
        <name>[4Fe-4S] cluster</name>
        <dbReference type="ChEBI" id="CHEBI:49883"/>
    </cofactor>
</comment>
<dbReference type="GO" id="GO:0031419">
    <property type="term" value="F:cobalamin binding"/>
    <property type="evidence" value="ECO:0007669"/>
    <property type="project" value="InterPro"/>
</dbReference>
<keyword evidence="6" id="KW-0408">Iron</keyword>
<dbReference type="SFLD" id="SFLDG01082">
    <property type="entry name" value="B12-binding_domain_containing"/>
    <property type="match status" value="1"/>
</dbReference>
<dbReference type="PROSITE" id="PS00092">
    <property type="entry name" value="N6_MTASE"/>
    <property type="match status" value="1"/>
</dbReference>
<protein>
    <submittedName>
        <fullName evidence="10">Uncharacterized protein</fullName>
    </submittedName>
</protein>
<dbReference type="GO" id="GO:0032259">
    <property type="term" value="P:methylation"/>
    <property type="evidence" value="ECO:0007669"/>
    <property type="project" value="InterPro"/>
</dbReference>
<dbReference type="GO" id="GO:0008168">
    <property type="term" value="F:methyltransferase activity"/>
    <property type="evidence" value="ECO:0007669"/>
    <property type="project" value="InterPro"/>
</dbReference>
<dbReference type="SUPFAM" id="SSF102114">
    <property type="entry name" value="Radical SAM enzymes"/>
    <property type="match status" value="1"/>
</dbReference>
<reference evidence="10" key="1">
    <citation type="submission" date="2018-06" db="EMBL/GenBank/DDBJ databases">
        <authorList>
            <person name="Zhirakovskaya E."/>
        </authorList>
    </citation>
    <scope>NUCLEOTIDE SEQUENCE</scope>
</reference>
<dbReference type="SUPFAM" id="SSF52242">
    <property type="entry name" value="Cobalamin (vitamin B12)-binding domain"/>
    <property type="match status" value="1"/>
</dbReference>
<evidence type="ECO:0000313" key="10">
    <source>
        <dbReference type="EMBL" id="VAW92649.1"/>
    </source>
</evidence>
<dbReference type="CDD" id="cd02068">
    <property type="entry name" value="radical_SAM_B12_BD"/>
    <property type="match status" value="1"/>
</dbReference>
<dbReference type="SFLD" id="SFLDG01123">
    <property type="entry name" value="methyltransferase_(Class_B)"/>
    <property type="match status" value="1"/>
</dbReference>
<dbReference type="GO" id="GO:0046872">
    <property type="term" value="F:metal ion binding"/>
    <property type="evidence" value="ECO:0007669"/>
    <property type="project" value="UniProtKB-KW"/>
</dbReference>
<evidence type="ECO:0000256" key="5">
    <source>
        <dbReference type="ARBA" id="ARBA00022723"/>
    </source>
</evidence>
<dbReference type="Gene3D" id="3.40.50.280">
    <property type="entry name" value="Cobalamin-binding domain"/>
    <property type="match status" value="1"/>
</dbReference>
<evidence type="ECO:0000256" key="1">
    <source>
        <dbReference type="ARBA" id="ARBA00001966"/>
    </source>
</evidence>
<evidence type="ECO:0000259" key="8">
    <source>
        <dbReference type="PROSITE" id="PS51332"/>
    </source>
</evidence>
<dbReference type="CDD" id="cd01335">
    <property type="entry name" value="Radical_SAM"/>
    <property type="match status" value="1"/>
</dbReference>
<dbReference type="Pfam" id="PF02310">
    <property type="entry name" value="B12-binding"/>
    <property type="match status" value="1"/>
</dbReference>
<dbReference type="GO" id="GO:0003676">
    <property type="term" value="F:nucleic acid binding"/>
    <property type="evidence" value="ECO:0007669"/>
    <property type="project" value="InterPro"/>
</dbReference>
<dbReference type="PROSITE" id="PS51918">
    <property type="entry name" value="RADICAL_SAM"/>
    <property type="match status" value="1"/>
</dbReference>
<dbReference type="EMBL" id="UOFT01000027">
    <property type="protein sequence ID" value="VAW92649.1"/>
    <property type="molecule type" value="Genomic_DNA"/>
</dbReference>
<evidence type="ECO:0000256" key="6">
    <source>
        <dbReference type="ARBA" id="ARBA00023004"/>
    </source>
</evidence>
<dbReference type="InterPro" id="IPR036724">
    <property type="entry name" value="Cobalamin-bd_sf"/>
</dbReference>
<dbReference type="InterPro" id="IPR002052">
    <property type="entry name" value="DNA_methylase_N6_adenine_CS"/>
</dbReference>
<dbReference type="InterPro" id="IPR023404">
    <property type="entry name" value="rSAM_horseshoe"/>
</dbReference>
<dbReference type="InterPro" id="IPR006158">
    <property type="entry name" value="Cobalamin-bd"/>
</dbReference>
<keyword evidence="2" id="KW-0489">Methyltransferase</keyword>
<organism evidence="10">
    <name type="scientific">hydrothermal vent metagenome</name>
    <dbReference type="NCBI Taxonomy" id="652676"/>
    <lineage>
        <taxon>unclassified sequences</taxon>
        <taxon>metagenomes</taxon>
        <taxon>ecological metagenomes</taxon>
    </lineage>
</organism>
<dbReference type="PROSITE" id="PS51332">
    <property type="entry name" value="B12_BINDING"/>
    <property type="match status" value="1"/>
</dbReference>
<feature type="domain" description="B12-binding" evidence="8">
    <location>
        <begin position="12"/>
        <end position="151"/>
    </location>
</feature>
<dbReference type="InterPro" id="IPR058240">
    <property type="entry name" value="rSAM_sf"/>
</dbReference>
<dbReference type="InterPro" id="IPR034466">
    <property type="entry name" value="Methyltransferase_Class_B"/>
</dbReference>
<evidence type="ECO:0000256" key="7">
    <source>
        <dbReference type="ARBA" id="ARBA00023014"/>
    </source>
</evidence>
<gene>
    <name evidence="10" type="ORF">MNBD_GAMMA23-2465</name>
</gene>
<dbReference type="GO" id="GO:0051539">
    <property type="term" value="F:4 iron, 4 sulfur cluster binding"/>
    <property type="evidence" value="ECO:0007669"/>
    <property type="project" value="UniProtKB-KW"/>
</dbReference>
<evidence type="ECO:0000256" key="3">
    <source>
        <dbReference type="ARBA" id="ARBA00022679"/>
    </source>
</evidence>
<feature type="domain" description="Radical SAM core" evidence="9">
    <location>
        <begin position="201"/>
        <end position="418"/>
    </location>
</feature>
<dbReference type="InterPro" id="IPR006638">
    <property type="entry name" value="Elp3/MiaA/NifB-like_rSAM"/>
</dbReference>
<dbReference type="SFLD" id="SFLDS00029">
    <property type="entry name" value="Radical_SAM"/>
    <property type="match status" value="1"/>
</dbReference>
<keyword evidence="4" id="KW-0949">S-adenosyl-L-methionine</keyword>